<proteinExistence type="predicted"/>
<dbReference type="AlphaFoldDB" id="A0A5P6VU27"/>
<name>A0A5P6VU27_PSEXY</name>
<protein>
    <submittedName>
        <fullName evidence="1">Uncharacterized protein</fullName>
    </submittedName>
</protein>
<gene>
    <name evidence="1" type="ORF">FXF36_10240</name>
</gene>
<dbReference type="InterPro" id="IPR046169">
    <property type="entry name" value="DUF6171"/>
</dbReference>
<dbReference type="Proteomes" id="UP000327030">
    <property type="component" value="Chromosome 1"/>
</dbReference>
<organism evidence="1 2">
    <name type="scientific">Pseudobutyrivibrio xylanivorans</name>
    <dbReference type="NCBI Taxonomy" id="185007"/>
    <lineage>
        <taxon>Bacteria</taxon>
        <taxon>Bacillati</taxon>
        <taxon>Bacillota</taxon>
        <taxon>Clostridia</taxon>
        <taxon>Lachnospirales</taxon>
        <taxon>Lachnospiraceae</taxon>
        <taxon>Pseudobutyrivibrio</taxon>
    </lineage>
</organism>
<sequence>MIDNRVCTRCLLRDMIDADTAMIEKYKAALKPEDMASEAEYERRLGICKECEKLNAGTCMSCGCYVELRATAKISRCPNKRW</sequence>
<dbReference type="OrthoDB" id="7061841at2"/>
<reference evidence="2" key="1">
    <citation type="submission" date="2019-08" db="EMBL/GenBank/DDBJ databases">
        <title>Complete Genome Sequence of the Polysaccharide-Degrading Rumen Bacterium Pseudobutyrivibrio xylanivorans MA3014.</title>
        <authorList>
            <person name="Palevich N."/>
            <person name="Maclean P.H."/>
            <person name="Kelly W.J."/>
            <person name="Leahy S.C."/>
            <person name="Rakonjac J."/>
            <person name="Attwood G.T."/>
        </authorList>
    </citation>
    <scope>NUCLEOTIDE SEQUENCE [LARGE SCALE GENOMIC DNA]</scope>
    <source>
        <strain evidence="2">MA3014</strain>
    </source>
</reference>
<dbReference type="EMBL" id="CP043028">
    <property type="protein sequence ID" value="QFJ56235.1"/>
    <property type="molecule type" value="Genomic_DNA"/>
</dbReference>
<dbReference type="Pfam" id="PF19668">
    <property type="entry name" value="DUF6171"/>
    <property type="match status" value="1"/>
</dbReference>
<evidence type="ECO:0000313" key="1">
    <source>
        <dbReference type="EMBL" id="QFJ56235.1"/>
    </source>
</evidence>
<dbReference type="KEGG" id="pxv:FXF36_10240"/>
<dbReference type="RefSeq" id="WP_151625755.1">
    <property type="nucleotide sequence ID" value="NZ_CP043028.1"/>
</dbReference>
<accession>A0A5P6VU27</accession>
<evidence type="ECO:0000313" key="2">
    <source>
        <dbReference type="Proteomes" id="UP000327030"/>
    </source>
</evidence>